<dbReference type="InterPro" id="IPR006059">
    <property type="entry name" value="SBP"/>
</dbReference>
<dbReference type="Pfam" id="PF13416">
    <property type="entry name" value="SBP_bac_8"/>
    <property type="match status" value="1"/>
</dbReference>
<dbReference type="PANTHER" id="PTHR30006">
    <property type="entry name" value="THIAMINE-BINDING PERIPLASMIC PROTEIN-RELATED"/>
    <property type="match status" value="1"/>
</dbReference>
<accession>A0A7W4J360</accession>
<comment type="caution">
    <text evidence="2">The sequence shown here is derived from an EMBL/GenBank/DDBJ whole genome shotgun (WGS) entry which is preliminary data.</text>
</comment>
<dbReference type="Proteomes" id="UP000577891">
    <property type="component" value="Unassembled WGS sequence"/>
</dbReference>
<protein>
    <submittedName>
        <fullName evidence="2">Solute-binding protein</fullName>
    </submittedName>
</protein>
<sequence length="332" mass="34998">MTGVRVASIALLLLVLWCLASLTGGRGPGLVIYSSVGAAPAIAAAYARETGRPATVLVMSGGMLLARVSAEAHHPRWDAVWFEGDDGAVALDRAGLLAHGTAPELDWTPTGRDLLPADRSYEVTGFTLAGVFLSRRDQGHAPRNWRDVMGAARVGMANPALSGPAYPLLAGMLALNGGWPAGQAALRRMVAGGLLVGPSNPSVLVALRAGRIGTAIVQSTAAIALARANPDYVVDIPSPAFVLPAVAAVAADRPPARQQEAASFLRFIMRPDIQSRRMRLPGAERLFWPVTARPTQPDLPDAGGIVLSHPDPDVWGPRQADVTGWFQQEIMR</sequence>
<reference evidence="2 3" key="1">
    <citation type="submission" date="2020-04" db="EMBL/GenBank/DDBJ databases">
        <title>Description of novel Gluconacetobacter.</title>
        <authorList>
            <person name="Sombolestani A."/>
        </authorList>
    </citation>
    <scope>NUCLEOTIDE SEQUENCE [LARGE SCALE GENOMIC DNA]</scope>
    <source>
        <strain evidence="2 3">LMG 27724</strain>
    </source>
</reference>
<organism evidence="2 3">
    <name type="scientific">Gluconacetobacter asukensis</name>
    <dbReference type="NCBI Taxonomy" id="1017181"/>
    <lineage>
        <taxon>Bacteria</taxon>
        <taxon>Pseudomonadati</taxon>
        <taxon>Pseudomonadota</taxon>
        <taxon>Alphaproteobacteria</taxon>
        <taxon>Acetobacterales</taxon>
        <taxon>Acetobacteraceae</taxon>
        <taxon>Gluconacetobacter</taxon>
    </lineage>
</organism>
<dbReference type="RefSeq" id="WP_182980351.1">
    <property type="nucleotide sequence ID" value="NZ_BAABGB010000055.1"/>
</dbReference>
<dbReference type="EMBL" id="JABEQE010000021">
    <property type="protein sequence ID" value="MBB2173870.1"/>
    <property type="molecule type" value="Genomic_DNA"/>
</dbReference>
<gene>
    <name evidence="2" type="ORF">HLH35_17395</name>
</gene>
<keyword evidence="3" id="KW-1185">Reference proteome</keyword>
<evidence type="ECO:0000313" key="2">
    <source>
        <dbReference type="EMBL" id="MBB2173870.1"/>
    </source>
</evidence>
<evidence type="ECO:0000256" key="1">
    <source>
        <dbReference type="ARBA" id="ARBA00022729"/>
    </source>
</evidence>
<dbReference type="AlphaFoldDB" id="A0A7W4J360"/>
<evidence type="ECO:0000313" key="3">
    <source>
        <dbReference type="Proteomes" id="UP000577891"/>
    </source>
</evidence>
<proteinExistence type="predicted"/>
<keyword evidence="1" id="KW-0732">Signal</keyword>
<name>A0A7W4J360_9PROT</name>
<dbReference type="SUPFAM" id="SSF53850">
    <property type="entry name" value="Periplasmic binding protein-like II"/>
    <property type="match status" value="1"/>
</dbReference>
<dbReference type="Gene3D" id="3.40.190.10">
    <property type="entry name" value="Periplasmic binding protein-like II"/>
    <property type="match status" value="2"/>
</dbReference>
<dbReference type="PANTHER" id="PTHR30006:SF24">
    <property type="entry name" value="SLL0237 PROTEIN"/>
    <property type="match status" value="1"/>
</dbReference>